<dbReference type="SUPFAM" id="SSF56300">
    <property type="entry name" value="Metallo-dependent phosphatases"/>
    <property type="match status" value="1"/>
</dbReference>
<dbReference type="Pfam" id="PF00149">
    <property type="entry name" value="Metallophos"/>
    <property type="match status" value="1"/>
</dbReference>
<accession>A0ABU7HBN8</accession>
<reference evidence="2" key="1">
    <citation type="submission" date="2024-01" db="EMBL/GenBank/DDBJ databases">
        <title>Unpublished Manusciprt.</title>
        <authorList>
            <person name="Duman M."/>
            <person name="Valdes E.G."/>
            <person name="Ajmi N."/>
            <person name="Altun S."/>
            <person name="Saticioglu I.B."/>
        </authorList>
    </citation>
    <scope>NUCLEOTIDE SEQUENCE</scope>
    <source>
        <strain evidence="2">137P</strain>
    </source>
</reference>
<sequence>MGDVHGHFELLRQLLSKVRFAPLHDRLFSTGDLVDRGPFSEQALEWLAYPWLHAVRGNHEQMAIDCAAGVGDPARHARNGGEWFHRLAPAEQQRIAAALATLPLAIEIQRTCGEPIGVIHADLPESPPTPDWGRAMTLLQASDPQIRRKAQTQALYARNRITSMDTRPVNGVDRLYVGHSTVPQVLRLGNVIYIDTGCSFSDGALTLIELGREQITTCRLSDL</sequence>
<gene>
    <name evidence="2" type="ORF">V0R62_13815</name>
</gene>
<proteinExistence type="predicted"/>
<dbReference type="InterPro" id="IPR050126">
    <property type="entry name" value="Ap4A_hydrolase"/>
</dbReference>
<protein>
    <submittedName>
        <fullName evidence="2">Metallophosphoesterase</fullName>
    </submittedName>
</protein>
<dbReference type="InterPro" id="IPR029052">
    <property type="entry name" value="Metallo-depent_PP-like"/>
</dbReference>
<dbReference type="EMBL" id="JAZDCT010000016">
    <property type="protein sequence ID" value="MEE1888735.1"/>
    <property type="molecule type" value="Genomic_DNA"/>
</dbReference>
<dbReference type="Proteomes" id="UP001354227">
    <property type="component" value="Unassembled WGS sequence"/>
</dbReference>
<evidence type="ECO:0000313" key="3">
    <source>
        <dbReference type="Proteomes" id="UP001354227"/>
    </source>
</evidence>
<name>A0ABU7HBN8_9PSED</name>
<evidence type="ECO:0000313" key="2">
    <source>
        <dbReference type="EMBL" id="MEE1888735.1"/>
    </source>
</evidence>
<dbReference type="InterPro" id="IPR006186">
    <property type="entry name" value="Ser/Thr-sp_prot-phosphatase"/>
</dbReference>
<keyword evidence="3" id="KW-1185">Reference proteome</keyword>
<evidence type="ECO:0000259" key="1">
    <source>
        <dbReference type="PROSITE" id="PS00125"/>
    </source>
</evidence>
<dbReference type="PANTHER" id="PTHR42850:SF4">
    <property type="entry name" value="ZINC-DEPENDENT ENDOPOLYPHOSPHATASE"/>
    <property type="match status" value="1"/>
</dbReference>
<feature type="domain" description="Serine/threonine specific protein phosphatases" evidence="1">
    <location>
        <begin position="55"/>
        <end position="60"/>
    </location>
</feature>
<comment type="caution">
    <text evidence="2">The sequence shown here is derived from an EMBL/GenBank/DDBJ whole genome shotgun (WGS) entry which is preliminary data.</text>
</comment>
<organism evidence="2 3">
    <name type="scientific">Pseudomonas carassii</name>
    <dbReference type="NCBI Taxonomy" id="3115855"/>
    <lineage>
        <taxon>Bacteria</taxon>
        <taxon>Pseudomonadati</taxon>
        <taxon>Pseudomonadota</taxon>
        <taxon>Gammaproteobacteria</taxon>
        <taxon>Pseudomonadales</taxon>
        <taxon>Pseudomonadaceae</taxon>
        <taxon>Pseudomonas</taxon>
    </lineage>
</organism>
<dbReference type="InterPro" id="IPR004843">
    <property type="entry name" value="Calcineurin-like_PHP"/>
</dbReference>
<dbReference type="PANTHER" id="PTHR42850">
    <property type="entry name" value="METALLOPHOSPHOESTERASE"/>
    <property type="match status" value="1"/>
</dbReference>
<dbReference type="PROSITE" id="PS00125">
    <property type="entry name" value="SER_THR_PHOSPHATASE"/>
    <property type="match status" value="1"/>
</dbReference>
<dbReference type="RefSeq" id="WP_330104120.1">
    <property type="nucleotide sequence ID" value="NZ_JAZDCT010000016.1"/>
</dbReference>
<dbReference type="Gene3D" id="3.60.21.10">
    <property type="match status" value="1"/>
</dbReference>